<evidence type="ECO:0000256" key="1">
    <source>
        <dbReference type="SAM" id="MobiDB-lite"/>
    </source>
</evidence>
<reference evidence="2" key="1">
    <citation type="submission" date="2023-10" db="EMBL/GenBank/DDBJ databases">
        <authorList>
            <person name="Chen Y."/>
            <person name="Shah S."/>
            <person name="Dougan E. K."/>
            <person name="Thang M."/>
            <person name="Chan C."/>
        </authorList>
    </citation>
    <scope>NUCLEOTIDE SEQUENCE [LARGE SCALE GENOMIC DNA]</scope>
</reference>
<feature type="region of interest" description="Disordered" evidence="1">
    <location>
        <begin position="914"/>
        <end position="976"/>
    </location>
</feature>
<dbReference type="EMBL" id="CAUYUJ010016595">
    <property type="protein sequence ID" value="CAK0866980.1"/>
    <property type="molecule type" value="Genomic_DNA"/>
</dbReference>
<accession>A0ABN9V2L3</accession>
<evidence type="ECO:0000313" key="3">
    <source>
        <dbReference type="Proteomes" id="UP001189429"/>
    </source>
</evidence>
<gene>
    <name evidence="2" type="ORF">PCOR1329_LOCUS54017</name>
</gene>
<sequence length="1319" mass="145119">MNAVRADSTSLTAFNPFSLTDARGEEVSSQLRQIQIAGCPGAKIPKHPRSPRRAQRHECRAAQGVAKLKIITANSPPAPRGRETPPQRRATMTKVSQWVKQEILDAPPRFTPIVMMDLNDRFAAGPDGDETVGQPPTGKQGEAGKLYHHTLANACMAVANTYYDTGPTCDGRHPSVTDCIYFPTGLVSRIMQCRVWSHAARALQISRKFKDQKPLITMLEAPPACRTTSRAFQTIGRDAIALGLKGGHKRIESPESLECNPSARADLLGEYLTHEGGTYHSGLAMQCFRDAALGHCAIAHGRPDWCREAREHKLPFLKERAQLRQRRRAHDDHPDANEDHLRQLDETIHDLSKKLRRHLKDTYHKYQEMQRDDLWRAWRARPWTNDNNFYNGQAPNEVYSQFLPPSLSRRNYAELDFDTMLEQEHEHENYADDDAPPTAHLPAAPTTTTPATNPSTPTPPRTSPLQLNYVTEIVGELAAVAKLLGKANRRKCVSACSAPAEILLMALRPELLRRLGRPQGCLGALNAPDGSEDPFKRKVQLDKGKVIPGPAGLRLIHCFDVFWRCFYRHLRERGFPTRPPDYAYGGIPQRRREFGMIATRAVAGKLRRAKIAFAVRSHDGRNAFGCTHHDAINGHVIPTFRDGDRQLALQRRTESQTVVEASDGTLTMRNREGGSMGCSNEPDAVMKDLSRQVFVDDILKFHIAPRVGPRKPAIDSSGQLRDASIDEIHALTAIIERDLERLVFQAVVYEAAISAAETYFLYATDYKKIDICLGKRLRAMLQGKGCQHSRDTHYKAMSAAEAWRRWDIVPGSIELRICSDLPAMPLTLTDDGYISPDAHPIARQMATDIQDLLTYDTAEPSDLLDWKGNIITLFTGPEIAEAFCRTDVSIMRESDAEYIELRGHLHSDLPQAQLACPAGSPLTSGGGASSGARSKPGDRSRSQRRGLDPRKKAEDQGAELDDQKVDPGKGAKKTREHKVCITKTAKVIVQEKRNYAQDGDSNTTIERASATDQYQAQDAPICKLEKAYKSGQAKIHCRDYESRQHIMTALHNADKATCAGPAPAGSVEGELAFWVEALRGETYPGGRPCTCGQRGCVCDLSTVDDLGPLMASLGYDQCVEDGGCEACDERDAHAVYCNPTGRRQRVACAHCGVPGAPAIFCIRGVKPLWAASAATAAHVRNASGVPALFFRSCSGRETPPLQPRPPRTSGAQVLMFLAFNALVFSLSFRSLRRQQRALWQETHAALYGDGGGAGPPEGDARPLEEDRRGEVSKAQDAGGVVAEQVGRPAFAAGSLASSASRAREAVELAVFGDGPNKTK</sequence>
<name>A0ABN9V2L3_9DINO</name>
<proteinExistence type="predicted"/>
<feature type="compositionally biased region" description="Basic and acidic residues" evidence="1">
    <location>
        <begin position="935"/>
        <end position="969"/>
    </location>
</feature>
<comment type="caution">
    <text evidence="2">The sequence shown here is derived from an EMBL/GenBank/DDBJ whole genome shotgun (WGS) entry which is preliminary data.</text>
</comment>
<feature type="region of interest" description="Disordered" evidence="1">
    <location>
        <begin position="1246"/>
        <end position="1283"/>
    </location>
</feature>
<dbReference type="Proteomes" id="UP001189429">
    <property type="component" value="Unassembled WGS sequence"/>
</dbReference>
<organism evidence="2 3">
    <name type="scientific">Prorocentrum cordatum</name>
    <dbReference type="NCBI Taxonomy" id="2364126"/>
    <lineage>
        <taxon>Eukaryota</taxon>
        <taxon>Sar</taxon>
        <taxon>Alveolata</taxon>
        <taxon>Dinophyceae</taxon>
        <taxon>Prorocentrales</taxon>
        <taxon>Prorocentraceae</taxon>
        <taxon>Prorocentrum</taxon>
    </lineage>
</organism>
<feature type="compositionally biased region" description="Low complexity" evidence="1">
    <location>
        <begin position="436"/>
        <end position="455"/>
    </location>
</feature>
<protein>
    <submittedName>
        <fullName evidence="2">Uncharacterized protein</fullName>
    </submittedName>
</protein>
<feature type="compositionally biased region" description="Basic and acidic residues" evidence="1">
    <location>
        <begin position="1258"/>
        <end position="1273"/>
    </location>
</feature>
<keyword evidence="3" id="KW-1185">Reference proteome</keyword>
<evidence type="ECO:0000313" key="2">
    <source>
        <dbReference type="EMBL" id="CAK0866980.1"/>
    </source>
</evidence>
<feature type="region of interest" description="Disordered" evidence="1">
    <location>
        <begin position="429"/>
        <end position="464"/>
    </location>
</feature>